<gene>
    <name evidence="2" type="ORF">SBAD_LOCUS3672</name>
</gene>
<dbReference type="EMBL" id="UZAM01007882">
    <property type="protein sequence ID" value="VDP01996.1"/>
    <property type="molecule type" value="Genomic_DNA"/>
</dbReference>
<feature type="region of interest" description="Disordered" evidence="1">
    <location>
        <begin position="24"/>
        <end position="103"/>
    </location>
</feature>
<protein>
    <submittedName>
        <fullName evidence="2 4">Uncharacterized protein</fullName>
    </submittedName>
</protein>
<sequence>MNELKFGGSSDMLFDPCDIEGWQFLPNGGGGDGESRDATVETNGVLDSSGRRNRPVNRTHTSVASLPPPPVPPRSLLTFPVGSRVNRGGDPGIDDSSPASAVSVPCSLQNKSAERVRNMFTHSDPFQDEFFRS</sequence>
<dbReference type="WBParaSite" id="SBAD_0000384001-mRNA-1">
    <property type="protein sequence ID" value="SBAD_0000384001-mRNA-1"/>
    <property type="gene ID" value="SBAD_0000384001"/>
</dbReference>
<keyword evidence="3" id="KW-1185">Reference proteome</keyword>
<organism evidence="4">
    <name type="scientific">Soboliphyme baturini</name>
    <dbReference type="NCBI Taxonomy" id="241478"/>
    <lineage>
        <taxon>Eukaryota</taxon>
        <taxon>Metazoa</taxon>
        <taxon>Ecdysozoa</taxon>
        <taxon>Nematoda</taxon>
        <taxon>Enoplea</taxon>
        <taxon>Dorylaimia</taxon>
        <taxon>Dioctophymatida</taxon>
        <taxon>Dioctophymatoidea</taxon>
        <taxon>Soboliphymatidae</taxon>
        <taxon>Soboliphyme</taxon>
    </lineage>
</organism>
<evidence type="ECO:0000313" key="4">
    <source>
        <dbReference type="WBParaSite" id="SBAD_0000384001-mRNA-1"/>
    </source>
</evidence>
<reference evidence="4" key="1">
    <citation type="submission" date="2016-06" db="UniProtKB">
        <authorList>
            <consortium name="WormBaseParasite"/>
        </authorList>
    </citation>
    <scope>IDENTIFICATION</scope>
</reference>
<reference evidence="2 3" key="2">
    <citation type="submission" date="2018-11" db="EMBL/GenBank/DDBJ databases">
        <authorList>
            <consortium name="Pathogen Informatics"/>
        </authorList>
    </citation>
    <scope>NUCLEOTIDE SEQUENCE [LARGE SCALE GENOMIC DNA]</scope>
</reference>
<evidence type="ECO:0000313" key="3">
    <source>
        <dbReference type="Proteomes" id="UP000270296"/>
    </source>
</evidence>
<dbReference type="AlphaFoldDB" id="A0A183IJ76"/>
<dbReference type="Proteomes" id="UP000270296">
    <property type="component" value="Unassembled WGS sequence"/>
</dbReference>
<name>A0A183IJ76_9BILA</name>
<proteinExistence type="predicted"/>
<evidence type="ECO:0000313" key="2">
    <source>
        <dbReference type="EMBL" id="VDP01996.1"/>
    </source>
</evidence>
<evidence type="ECO:0000256" key="1">
    <source>
        <dbReference type="SAM" id="MobiDB-lite"/>
    </source>
</evidence>
<accession>A0A183IJ76</accession>
<feature type="compositionally biased region" description="Low complexity" evidence="1">
    <location>
        <begin position="94"/>
        <end position="103"/>
    </location>
</feature>